<dbReference type="Proteomes" id="UP000092508">
    <property type="component" value="Unassembled WGS sequence"/>
</dbReference>
<comment type="caution">
    <text evidence="2">The sequence shown here is derived from an EMBL/GenBank/DDBJ whole genome shotgun (WGS) entry which is preliminary data.</text>
</comment>
<feature type="transmembrane region" description="Helical" evidence="1">
    <location>
        <begin position="125"/>
        <end position="146"/>
    </location>
</feature>
<name>A0A1B8Q8X4_9GAMM</name>
<gene>
    <name evidence="2" type="ORF">A9308_00520</name>
</gene>
<feature type="transmembrane region" description="Helical" evidence="1">
    <location>
        <begin position="94"/>
        <end position="119"/>
    </location>
</feature>
<keyword evidence="1" id="KW-1133">Transmembrane helix</keyword>
<evidence type="ECO:0000256" key="1">
    <source>
        <dbReference type="SAM" id="Phobius"/>
    </source>
</evidence>
<keyword evidence="1" id="KW-0812">Transmembrane</keyword>
<evidence type="ECO:0000313" key="3">
    <source>
        <dbReference type="Proteomes" id="UP000092508"/>
    </source>
</evidence>
<sequence length="201" mass="21036">MGRAVKTIEFHGVIADKFGRYFELDVQTAREATYALACQLPDFKRFMLGADDEGIRFSVFADDDNLSINDIDSITDAQTIHVVPRIMGASKFDWLQAIAGAVLIGTGMWMGLGGAMVLGGAGSTLSTALIGAGTGLLIGGITGLLMPTPKVDSSDKNIANKGFGGAVTTAAQGNPVPILYGEREIGGFYASAGIYSEDYKG</sequence>
<protein>
    <submittedName>
        <fullName evidence="2">Phage tail protein</fullName>
    </submittedName>
</protein>
<proteinExistence type="predicted"/>
<dbReference type="OrthoDB" id="5617695at2"/>
<accession>A0A1B8Q8X4</accession>
<dbReference type="AlphaFoldDB" id="A0A1B8Q8X4"/>
<dbReference type="EMBL" id="LZMZ01000051">
    <property type="protein sequence ID" value="OBX73727.1"/>
    <property type="molecule type" value="Genomic_DNA"/>
</dbReference>
<reference evidence="2 3" key="1">
    <citation type="submission" date="2016-06" db="EMBL/GenBank/DDBJ databases">
        <title>Draft genome of Moraxella atlantae CCUG 66109.</title>
        <authorList>
            <person name="Salva-Serra F."/>
            <person name="Engstrom-Jakobsson H."/>
            <person name="Thorell K."/>
            <person name="Gonzales-Siles L."/>
            <person name="Karlsson R."/>
            <person name="Boulund F."/>
            <person name="Engstrand L."/>
            <person name="Kristiansson E."/>
            <person name="Moore E."/>
        </authorList>
    </citation>
    <scope>NUCLEOTIDE SEQUENCE [LARGE SCALE GENOMIC DNA]</scope>
    <source>
        <strain evidence="2 3">CCUG 66109</strain>
    </source>
</reference>
<organism evidence="2 3">
    <name type="scientific">Faucicola atlantae</name>
    <dbReference type="NCBI Taxonomy" id="34059"/>
    <lineage>
        <taxon>Bacteria</taxon>
        <taxon>Pseudomonadati</taxon>
        <taxon>Pseudomonadota</taxon>
        <taxon>Gammaproteobacteria</taxon>
        <taxon>Moraxellales</taxon>
        <taxon>Moraxellaceae</taxon>
        <taxon>Faucicola</taxon>
    </lineage>
</organism>
<evidence type="ECO:0000313" key="2">
    <source>
        <dbReference type="EMBL" id="OBX73727.1"/>
    </source>
</evidence>
<dbReference type="STRING" id="34059.A9308_00520"/>
<keyword evidence="1" id="KW-0472">Membrane</keyword>